<dbReference type="AlphaFoldDB" id="A0A9N7VZE3"/>
<protein>
    <submittedName>
        <fullName evidence="2">Uncharacterized protein</fullName>
    </submittedName>
</protein>
<sequence>MSAAVERKGGREAERPSGHTFQDNELNHSCTERDNAVFVCEGRGKIGRWASDYSAGTGLRSVTLISGITGTKLLASVGPDLEPGSAMPSPLLQATSFSKAY</sequence>
<evidence type="ECO:0000256" key="1">
    <source>
        <dbReference type="SAM" id="MobiDB-lite"/>
    </source>
</evidence>
<organism evidence="2 3">
    <name type="scientific">Pleuronectes platessa</name>
    <name type="common">European plaice</name>
    <dbReference type="NCBI Taxonomy" id="8262"/>
    <lineage>
        <taxon>Eukaryota</taxon>
        <taxon>Metazoa</taxon>
        <taxon>Chordata</taxon>
        <taxon>Craniata</taxon>
        <taxon>Vertebrata</taxon>
        <taxon>Euteleostomi</taxon>
        <taxon>Actinopterygii</taxon>
        <taxon>Neopterygii</taxon>
        <taxon>Teleostei</taxon>
        <taxon>Neoteleostei</taxon>
        <taxon>Acanthomorphata</taxon>
        <taxon>Carangaria</taxon>
        <taxon>Pleuronectiformes</taxon>
        <taxon>Pleuronectoidei</taxon>
        <taxon>Pleuronectidae</taxon>
        <taxon>Pleuronectes</taxon>
    </lineage>
</organism>
<reference evidence="2" key="1">
    <citation type="submission" date="2020-03" db="EMBL/GenBank/DDBJ databases">
        <authorList>
            <person name="Weist P."/>
        </authorList>
    </citation>
    <scope>NUCLEOTIDE SEQUENCE</scope>
</reference>
<dbReference type="Proteomes" id="UP001153269">
    <property type="component" value="Unassembled WGS sequence"/>
</dbReference>
<name>A0A9N7VZE3_PLEPL</name>
<dbReference type="EMBL" id="CADEAL010004325">
    <property type="protein sequence ID" value="CAB1457090.1"/>
    <property type="molecule type" value="Genomic_DNA"/>
</dbReference>
<proteinExistence type="predicted"/>
<accession>A0A9N7VZE3</accession>
<keyword evidence="3" id="KW-1185">Reference proteome</keyword>
<feature type="region of interest" description="Disordered" evidence="1">
    <location>
        <begin position="1"/>
        <end position="27"/>
    </location>
</feature>
<gene>
    <name evidence="2" type="ORF">PLEPLA_LOCUS44894</name>
</gene>
<feature type="compositionally biased region" description="Basic and acidic residues" evidence="1">
    <location>
        <begin position="1"/>
        <end position="17"/>
    </location>
</feature>
<comment type="caution">
    <text evidence="2">The sequence shown here is derived from an EMBL/GenBank/DDBJ whole genome shotgun (WGS) entry which is preliminary data.</text>
</comment>
<evidence type="ECO:0000313" key="3">
    <source>
        <dbReference type="Proteomes" id="UP001153269"/>
    </source>
</evidence>
<evidence type="ECO:0000313" key="2">
    <source>
        <dbReference type="EMBL" id="CAB1457090.1"/>
    </source>
</evidence>